<feature type="compositionally biased region" description="Low complexity" evidence="1">
    <location>
        <begin position="165"/>
        <end position="229"/>
    </location>
</feature>
<proteinExistence type="predicted"/>
<evidence type="ECO:0000313" key="2">
    <source>
        <dbReference type="EMBL" id="MEJ1250511.1"/>
    </source>
</evidence>
<feature type="region of interest" description="Disordered" evidence="1">
    <location>
        <begin position="156"/>
        <end position="252"/>
    </location>
</feature>
<dbReference type="RefSeq" id="WP_337336212.1">
    <property type="nucleotide sequence ID" value="NZ_JBBDHC010000021.1"/>
</dbReference>
<dbReference type="AlphaFoldDB" id="A0AAW9RAF9"/>
<sequence>MSTPSVPKALYQANIDLALRIAALLQEHGQQWYDLFADEAGVRLGQGLAGVDRFRRDFSLDALPPLPVDFAGHFDALDAERWQALLAKAIDHQSRFSVGVQAALEDWQGACTQLLGEALPKGALPDLSQLIESVPGLGEILSSLQQLGARGGRVAAAPAAPKPAKPLSEKPAAAGKVGTAKAPAKPAAKTVAKTPAKAAKAPTKAAKAPTKAAKAPTKAAKAPTRTVAKGGPAKFPSPIPALVTTPRQRKKS</sequence>
<organism evidence="2 3">
    <name type="scientific">Denitratimonas tolerans</name>
    <dbReference type="NCBI Taxonomy" id="1338420"/>
    <lineage>
        <taxon>Bacteria</taxon>
        <taxon>Pseudomonadati</taxon>
        <taxon>Pseudomonadota</taxon>
        <taxon>Gammaproteobacteria</taxon>
        <taxon>Lysobacterales</taxon>
        <taxon>Lysobacteraceae</taxon>
        <taxon>Denitratimonas</taxon>
    </lineage>
</organism>
<name>A0AAW9RAF9_9GAMM</name>
<reference evidence="2 3" key="1">
    <citation type="journal article" date="2016" name="Antonie Van Leeuwenhoek">
        <title>Denitratimonas tolerans gen. nov., sp. nov., a denitrifying bacterium isolated from a bioreactor for tannery wastewater treatment.</title>
        <authorList>
            <person name="Han S.I."/>
            <person name="Kim J.O."/>
            <person name="Lee Y.R."/>
            <person name="Ekpeghere K.I."/>
            <person name="Koh S.C."/>
            <person name="Whang K.S."/>
        </authorList>
    </citation>
    <scope>NUCLEOTIDE SEQUENCE [LARGE SCALE GENOMIC DNA]</scope>
    <source>
        <strain evidence="2 3">KACC 17565</strain>
    </source>
</reference>
<protein>
    <submittedName>
        <fullName evidence="2">Uncharacterized protein</fullName>
    </submittedName>
</protein>
<comment type="caution">
    <text evidence="2">The sequence shown here is derived from an EMBL/GenBank/DDBJ whole genome shotgun (WGS) entry which is preliminary data.</text>
</comment>
<keyword evidence="3" id="KW-1185">Reference proteome</keyword>
<evidence type="ECO:0000256" key="1">
    <source>
        <dbReference type="SAM" id="MobiDB-lite"/>
    </source>
</evidence>
<evidence type="ECO:0000313" key="3">
    <source>
        <dbReference type="Proteomes" id="UP001364472"/>
    </source>
</evidence>
<dbReference type="EMBL" id="JBBDHC010000021">
    <property type="protein sequence ID" value="MEJ1250511.1"/>
    <property type="molecule type" value="Genomic_DNA"/>
</dbReference>
<gene>
    <name evidence="2" type="ORF">WB794_12600</name>
</gene>
<dbReference type="Proteomes" id="UP001364472">
    <property type="component" value="Unassembled WGS sequence"/>
</dbReference>
<accession>A0AAW9RAF9</accession>